<evidence type="ECO:0008006" key="10">
    <source>
        <dbReference type="Google" id="ProtNLM"/>
    </source>
</evidence>
<accession>A0A919JIA3</accession>
<sequence>MWMNRTELQETQTPPAMVASSAQVSERMSRLPRKDTTPELALRRLLFASGLRYRVHERVTGMPRRTVDISFTRVRVAVFVDGCFWHGCPDHGMTPKANRDWWSRKLDGNRSRDAETSAHLSALGWVVLRFWSHEEPDAMAESVKACVLSRRLALGLKPVRRARGLT</sequence>
<evidence type="ECO:0000256" key="4">
    <source>
        <dbReference type="ARBA" id="ARBA00022801"/>
    </source>
</evidence>
<evidence type="ECO:0000256" key="3">
    <source>
        <dbReference type="ARBA" id="ARBA00022763"/>
    </source>
</evidence>
<comment type="caution">
    <text evidence="8">The sequence shown here is derived from an EMBL/GenBank/DDBJ whole genome shotgun (WGS) entry which is preliminary data.</text>
</comment>
<evidence type="ECO:0000313" key="9">
    <source>
        <dbReference type="Proteomes" id="UP000647172"/>
    </source>
</evidence>
<evidence type="ECO:0000256" key="6">
    <source>
        <dbReference type="ARBA" id="ARBA00029466"/>
    </source>
</evidence>
<organism evidence="8 9">
    <name type="scientific">Actinoplanes nipponensis</name>
    <dbReference type="NCBI Taxonomy" id="135950"/>
    <lineage>
        <taxon>Bacteria</taxon>
        <taxon>Bacillati</taxon>
        <taxon>Actinomycetota</taxon>
        <taxon>Actinomycetes</taxon>
        <taxon>Micromonosporales</taxon>
        <taxon>Micromonosporaceae</taxon>
        <taxon>Actinoplanes</taxon>
    </lineage>
</organism>
<evidence type="ECO:0000256" key="1">
    <source>
        <dbReference type="ARBA" id="ARBA00022722"/>
    </source>
</evidence>
<dbReference type="InterPro" id="IPR011335">
    <property type="entry name" value="Restrct_endonuc-II-like"/>
</dbReference>
<evidence type="ECO:0000256" key="2">
    <source>
        <dbReference type="ARBA" id="ARBA00022759"/>
    </source>
</evidence>
<dbReference type="AlphaFoldDB" id="A0A919JIA3"/>
<reference evidence="8" key="1">
    <citation type="submission" date="2021-01" db="EMBL/GenBank/DDBJ databases">
        <title>Whole genome shotgun sequence of Actinoplanes nipponensis NBRC 14063.</title>
        <authorList>
            <person name="Komaki H."/>
            <person name="Tamura T."/>
        </authorList>
    </citation>
    <scope>NUCLEOTIDE SEQUENCE</scope>
    <source>
        <strain evidence="8">NBRC 14063</strain>
    </source>
</reference>
<dbReference type="GO" id="GO:0006298">
    <property type="term" value="P:mismatch repair"/>
    <property type="evidence" value="ECO:0007669"/>
    <property type="project" value="InterPro"/>
</dbReference>
<feature type="compositionally biased region" description="Polar residues" evidence="7">
    <location>
        <begin position="9"/>
        <end position="26"/>
    </location>
</feature>
<keyword evidence="3" id="KW-0227">DNA damage</keyword>
<gene>
    <name evidence="8" type="ORF">Ani05nite_31210</name>
</gene>
<proteinExistence type="inferred from homology"/>
<keyword evidence="4" id="KW-0378">Hydrolase</keyword>
<dbReference type="EMBL" id="BOMQ01000036">
    <property type="protein sequence ID" value="GIE49587.1"/>
    <property type="molecule type" value="Genomic_DNA"/>
</dbReference>
<keyword evidence="2" id="KW-0255">Endonuclease</keyword>
<protein>
    <recommendedName>
        <fullName evidence="10">T/G mismatch-specific endonuclease</fullName>
    </recommendedName>
</protein>
<dbReference type="CDD" id="cd00221">
    <property type="entry name" value="Vsr"/>
    <property type="match status" value="1"/>
</dbReference>
<evidence type="ECO:0000256" key="7">
    <source>
        <dbReference type="SAM" id="MobiDB-lite"/>
    </source>
</evidence>
<evidence type="ECO:0000256" key="5">
    <source>
        <dbReference type="ARBA" id="ARBA00023204"/>
    </source>
</evidence>
<dbReference type="InterPro" id="IPR004603">
    <property type="entry name" value="DNA_mismatch_endonuc_vsr"/>
</dbReference>
<comment type="similarity">
    <text evidence="6">Belongs to the Vsr family.</text>
</comment>
<keyword evidence="9" id="KW-1185">Reference proteome</keyword>
<dbReference type="Proteomes" id="UP000647172">
    <property type="component" value="Unassembled WGS sequence"/>
</dbReference>
<keyword evidence="1" id="KW-0540">Nuclease</keyword>
<feature type="region of interest" description="Disordered" evidence="7">
    <location>
        <begin position="1"/>
        <end position="33"/>
    </location>
</feature>
<dbReference type="Pfam" id="PF03852">
    <property type="entry name" value="Vsr"/>
    <property type="match status" value="1"/>
</dbReference>
<dbReference type="GO" id="GO:0004519">
    <property type="term" value="F:endonuclease activity"/>
    <property type="evidence" value="ECO:0007669"/>
    <property type="project" value="UniProtKB-KW"/>
</dbReference>
<name>A0A919JIA3_9ACTN</name>
<dbReference type="SUPFAM" id="SSF52980">
    <property type="entry name" value="Restriction endonuclease-like"/>
    <property type="match status" value="1"/>
</dbReference>
<dbReference type="Gene3D" id="3.40.960.10">
    <property type="entry name" value="VSR Endonuclease"/>
    <property type="match status" value="1"/>
</dbReference>
<dbReference type="GO" id="GO:0016787">
    <property type="term" value="F:hydrolase activity"/>
    <property type="evidence" value="ECO:0007669"/>
    <property type="project" value="UniProtKB-KW"/>
</dbReference>
<keyword evidence="5" id="KW-0234">DNA repair</keyword>
<dbReference type="NCBIfam" id="TIGR00632">
    <property type="entry name" value="vsr"/>
    <property type="match status" value="1"/>
</dbReference>
<evidence type="ECO:0000313" key="8">
    <source>
        <dbReference type="EMBL" id="GIE49587.1"/>
    </source>
</evidence>